<keyword evidence="4" id="KW-1185">Reference proteome</keyword>
<feature type="transmembrane region" description="Helical" evidence="2">
    <location>
        <begin position="501"/>
        <end position="522"/>
    </location>
</feature>
<feature type="transmembrane region" description="Helical" evidence="2">
    <location>
        <begin position="268"/>
        <end position="289"/>
    </location>
</feature>
<feature type="transmembrane region" description="Helical" evidence="2">
    <location>
        <begin position="474"/>
        <end position="495"/>
    </location>
</feature>
<dbReference type="OrthoDB" id="3824601at2"/>
<name>A0A4R4TEH3_9ACTN</name>
<proteinExistence type="predicted"/>
<feature type="transmembrane region" description="Helical" evidence="2">
    <location>
        <begin position="617"/>
        <end position="636"/>
    </location>
</feature>
<feature type="transmembrane region" description="Helical" evidence="2">
    <location>
        <begin position="121"/>
        <end position="141"/>
    </location>
</feature>
<feature type="region of interest" description="Disordered" evidence="1">
    <location>
        <begin position="341"/>
        <end position="367"/>
    </location>
</feature>
<reference evidence="3 4" key="1">
    <citation type="submission" date="2019-03" db="EMBL/GenBank/DDBJ databases">
        <title>Draft genome sequences of novel Actinobacteria.</title>
        <authorList>
            <person name="Sahin N."/>
            <person name="Ay H."/>
            <person name="Saygin H."/>
        </authorList>
    </citation>
    <scope>NUCLEOTIDE SEQUENCE [LARGE SCALE GENOMIC DNA]</scope>
    <source>
        <strain evidence="3 4">DSM 41900</strain>
    </source>
</reference>
<dbReference type="EMBL" id="SMKI01000094">
    <property type="protein sequence ID" value="TDC75797.1"/>
    <property type="molecule type" value="Genomic_DNA"/>
</dbReference>
<accession>A0A4R4TEH3</accession>
<organism evidence="3 4">
    <name type="scientific">Streptomyces hainanensis</name>
    <dbReference type="NCBI Taxonomy" id="402648"/>
    <lineage>
        <taxon>Bacteria</taxon>
        <taxon>Bacillati</taxon>
        <taxon>Actinomycetota</taxon>
        <taxon>Actinomycetes</taxon>
        <taxon>Kitasatosporales</taxon>
        <taxon>Streptomycetaceae</taxon>
        <taxon>Streptomyces</taxon>
    </lineage>
</organism>
<feature type="transmembrane region" description="Helical" evidence="2">
    <location>
        <begin position="72"/>
        <end position="90"/>
    </location>
</feature>
<comment type="caution">
    <text evidence="3">The sequence shown here is derived from an EMBL/GenBank/DDBJ whole genome shotgun (WGS) entry which is preliminary data.</text>
</comment>
<dbReference type="AlphaFoldDB" id="A0A4R4TEH3"/>
<feature type="transmembrane region" description="Helical" evidence="2">
    <location>
        <begin position="173"/>
        <end position="193"/>
    </location>
</feature>
<protein>
    <submittedName>
        <fullName evidence="3">Uncharacterized protein</fullName>
    </submittedName>
</protein>
<keyword evidence="2" id="KW-1133">Transmembrane helix</keyword>
<feature type="transmembrane region" description="Helical" evidence="2">
    <location>
        <begin position="41"/>
        <end position="60"/>
    </location>
</feature>
<feature type="region of interest" description="Disordered" evidence="1">
    <location>
        <begin position="415"/>
        <end position="448"/>
    </location>
</feature>
<evidence type="ECO:0000313" key="4">
    <source>
        <dbReference type="Proteomes" id="UP000295345"/>
    </source>
</evidence>
<evidence type="ECO:0000256" key="1">
    <source>
        <dbReference type="SAM" id="MobiDB-lite"/>
    </source>
</evidence>
<feature type="compositionally biased region" description="Basic and acidic residues" evidence="1">
    <location>
        <begin position="351"/>
        <end position="365"/>
    </location>
</feature>
<keyword evidence="2" id="KW-0472">Membrane</keyword>
<feature type="compositionally biased region" description="Basic and acidic residues" evidence="1">
    <location>
        <begin position="423"/>
        <end position="433"/>
    </location>
</feature>
<evidence type="ECO:0000256" key="2">
    <source>
        <dbReference type="SAM" id="Phobius"/>
    </source>
</evidence>
<sequence>MSDRPFLPLPSGHIPDGTRDWRAGDARRWLDAGPARWSRPWWAVLALLATCFWAIASTPVPVCSESTPCGPAWTGTWLAGLALLQLYWVWRLPDLARLTLAPAGLLCVLSDAALGRAEGPARVAVLLALGFALLGTIHRVAAHHRQQRLALDVAGPARHALPPEAAGFGRGRLSLAVGSVLLAAGALAGWQGAREVADDEARADRATVLRAEVARQDEDGSEIAVLLPGEEEERVVEAYAEDYPVGSEVAVLVDGDRLGLVAEPYDAFGWQTLMLLLGVPGLAFLGNGLDGRLRAHGLRAAPLPTLRVLVAESRENGRTVVYAVDDPALARPVLSFTSLAVPADTDDVDEGHEGSEGESSEERRAAARAALEDAAAILKGEDEVPPVREGVLYGAPRPGGELALVADAFGEPMLELSTSPVRPAREDTGDRGRSPQPRPRRSRRRAGVVDASAAEAAAARLGPSTEPLSWSAGAVSRGVGFFLLFAQLGMVITVLSDGPGLSWVLLLGLPVFVGASATALCWRITADRQGLWVTGAWRVRHIPWERLTTVRHEGDDIRFGVGNDPAIALSFTGAAWLERRLGHRPRAVRAVEEIRALHRGPELRPARDARPADHGAPIGPVVLGVIVLAWVTQLLLG</sequence>
<dbReference type="Proteomes" id="UP000295345">
    <property type="component" value="Unassembled WGS sequence"/>
</dbReference>
<dbReference type="RefSeq" id="WP_132817858.1">
    <property type="nucleotide sequence ID" value="NZ_SMKI01000094.1"/>
</dbReference>
<evidence type="ECO:0000313" key="3">
    <source>
        <dbReference type="EMBL" id="TDC75797.1"/>
    </source>
</evidence>
<gene>
    <name evidence="3" type="ORF">E1283_11425</name>
</gene>
<keyword evidence="2" id="KW-0812">Transmembrane</keyword>